<dbReference type="InterPro" id="IPR051506">
    <property type="entry name" value="ATOS_Transcription_Regulators"/>
</dbReference>
<sequence>MPMLQDGLENKNRHSGRPDRPGLPQLPARTMRIEKPKKDSSMLRRLSEVSLPAELCDGPVSDSPSCPPTPKPEDDATTSCRAELIERLKRGESPTWIPSRHLESLLQVGDGSPGLRTLPEPPKLLHSVQVASDKVNKRISAPVGDRLREGLEIERPRSALHSGDFTNSREEEERRAVRTSERLESRLGTEPPWVGTSPPRDLARFRFERKNSPPGETASFQSIPVSPISSSYSSSFAYFPPTSPLVQSESNDEVAFGMGASGVGDLSSREFDRRLQALDPFASTPYAQPSSQAAAGSTQFPLPRHYREPYQAHQPRRSLTSTSSFSLSGTHAHQSPSLFRTRRPSLGSDSSSMQHASMVGSYEESILRGRMSTNPSKPFDFLAQIGVLGRGSCKSSMRCPAHVTLSFPAVYYSYSSTSHSRSSSNDGPSPYVGQIDLENGLPNLEEESRSKRKAHGRYMDLKSRENHDEALKPDSDLDDRPRPPSRAKRRMGSPRAPPGGSYRIPEIGQIQIIIKNQNKTAVKLFLLPYDLTGMPPGTKTFVRQKSYSAGPIVDNLPKSRENDAQSRPMLRYLVHLHICCPSKGRFYLYKSIRVVFANRVPDGKEKLRNETTWPEPRFTPYKPIRLMVPPPASSGPGAMLALDNAFRRRSLGVSFGAASSRALEMADGLDSTMIVSGAGNTLPVEPIPFRMLSQGLPRDSEGSDSVDVGSSDSLQDTTASRSSSRDSTSMDVSSGMLPPSTYEKLNKGDLGYGGSAFATHFTAASNGLGLTEGLLSQRLRSLGVSKPPPPPPPPPATGSAEDFA</sequence>
<feature type="region of interest" description="Disordered" evidence="1">
    <location>
        <begin position="779"/>
        <end position="804"/>
    </location>
</feature>
<feature type="compositionally biased region" description="Basic residues" evidence="1">
    <location>
        <begin position="483"/>
        <end position="492"/>
    </location>
</feature>
<dbReference type="Pfam" id="PF13915">
    <property type="entry name" value="DUF4210"/>
    <property type="match status" value="1"/>
</dbReference>
<dbReference type="SMART" id="SM01177">
    <property type="entry name" value="DUF4210"/>
    <property type="match status" value="1"/>
</dbReference>
<evidence type="ECO:0000313" key="4">
    <source>
        <dbReference type="Proteomes" id="UP000784919"/>
    </source>
</evidence>
<feature type="region of interest" description="Disordered" evidence="1">
    <location>
        <begin position="692"/>
        <end position="741"/>
    </location>
</feature>
<dbReference type="AlphaFoldDB" id="A0A9P7MM94"/>
<feature type="compositionally biased region" description="Low complexity" evidence="1">
    <location>
        <begin position="318"/>
        <end position="328"/>
    </location>
</feature>
<dbReference type="Proteomes" id="UP000784919">
    <property type="component" value="Unassembled WGS sequence"/>
</dbReference>
<feature type="compositionally biased region" description="Basic and acidic residues" evidence="1">
    <location>
        <begin position="8"/>
        <end position="20"/>
    </location>
</feature>
<feature type="domain" description="Atos-like conserved" evidence="2">
    <location>
        <begin position="358"/>
        <end position="432"/>
    </location>
</feature>
<feature type="region of interest" description="Disordered" evidence="1">
    <location>
        <begin position="1"/>
        <end position="79"/>
    </location>
</feature>
<feature type="region of interest" description="Disordered" evidence="1">
    <location>
        <begin position="416"/>
        <end position="503"/>
    </location>
</feature>
<feature type="region of interest" description="Disordered" evidence="1">
    <location>
        <begin position="311"/>
        <end position="357"/>
    </location>
</feature>
<reference evidence="3" key="1">
    <citation type="journal article" date="2020" name="bioRxiv">
        <title>Whole genome comparisons of ergot fungi reveals the divergence and evolution of species within the genus Claviceps are the result of varying mechanisms driving genome evolution and host range expansion.</title>
        <authorList>
            <person name="Wyka S.A."/>
            <person name="Mondo S.J."/>
            <person name="Liu M."/>
            <person name="Dettman J."/>
            <person name="Nalam V."/>
            <person name="Broders K.D."/>
        </authorList>
    </citation>
    <scope>NUCLEOTIDE SEQUENCE</scope>
    <source>
        <strain evidence="3">CCC 1102</strain>
    </source>
</reference>
<dbReference type="Pfam" id="PF13889">
    <property type="entry name" value="Chromosome_seg"/>
    <property type="match status" value="1"/>
</dbReference>
<evidence type="ECO:0000313" key="3">
    <source>
        <dbReference type="EMBL" id="KAG5961142.1"/>
    </source>
</evidence>
<dbReference type="EMBL" id="SRPS01000260">
    <property type="protein sequence ID" value="KAG5961142.1"/>
    <property type="molecule type" value="Genomic_DNA"/>
</dbReference>
<proteinExistence type="predicted"/>
<accession>A0A9P7MM94</accession>
<dbReference type="PANTHER" id="PTHR13199">
    <property type="entry name" value="GH03947P"/>
    <property type="match status" value="1"/>
</dbReference>
<name>A0A9P7MM94_9HYPO</name>
<feature type="compositionally biased region" description="Basic and acidic residues" evidence="1">
    <location>
        <begin position="457"/>
        <end position="482"/>
    </location>
</feature>
<feature type="compositionally biased region" description="Polar residues" evidence="1">
    <location>
        <begin position="329"/>
        <end position="338"/>
    </location>
</feature>
<feature type="compositionally biased region" description="Pro residues" evidence="1">
    <location>
        <begin position="786"/>
        <end position="796"/>
    </location>
</feature>
<comment type="caution">
    <text evidence="3">The sequence shown here is derived from an EMBL/GenBank/DDBJ whole genome shotgun (WGS) entry which is preliminary data.</text>
</comment>
<protein>
    <recommendedName>
        <fullName evidence="2">Atos-like conserved domain-containing protein</fullName>
    </recommendedName>
</protein>
<feature type="compositionally biased region" description="Low complexity" evidence="1">
    <location>
        <begin position="703"/>
        <end position="734"/>
    </location>
</feature>
<feature type="compositionally biased region" description="Basic and acidic residues" evidence="1">
    <location>
        <begin position="167"/>
        <end position="187"/>
    </location>
</feature>
<feature type="compositionally biased region" description="Basic and acidic residues" evidence="1">
    <location>
        <begin position="31"/>
        <end position="47"/>
    </location>
</feature>
<dbReference type="InterPro" id="IPR025261">
    <property type="entry name" value="Atos-like_cons_dom"/>
</dbReference>
<evidence type="ECO:0000256" key="1">
    <source>
        <dbReference type="SAM" id="MobiDB-lite"/>
    </source>
</evidence>
<dbReference type="PANTHER" id="PTHR13199:SF11">
    <property type="entry name" value="PROTEIN ATOSSA"/>
    <property type="match status" value="1"/>
</dbReference>
<organism evidence="3 4">
    <name type="scientific">Claviceps arundinis</name>
    <dbReference type="NCBI Taxonomy" id="1623583"/>
    <lineage>
        <taxon>Eukaryota</taxon>
        <taxon>Fungi</taxon>
        <taxon>Dikarya</taxon>
        <taxon>Ascomycota</taxon>
        <taxon>Pezizomycotina</taxon>
        <taxon>Sordariomycetes</taxon>
        <taxon>Hypocreomycetidae</taxon>
        <taxon>Hypocreales</taxon>
        <taxon>Clavicipitaceae</taxon>
        <taxon>Claviceps</taxon>
    </lineage>
</organism>
<feature type="region of interest" description="Disordered" evidence="1">
    <location>
        <begin position="158"/>
        <end position="200"/>
    </location>
</feature>
<evidence type="ECO:0000259" key="2">
    <source>
        <dbReference type="SMART" id="SM01177"/>
    </source>
</evidence>
<dbReference type="OrthoDB" id="8625101at2759"/>
<gene>
    <name evidence="3" type="ORF">E4U56_004039</name>
</gene>
<dbReference type="InterPro" id="IPR033473">
    <property type="entry name" value="Atos-like_C"/>
</dbReference>